<keyword evidence="4 8" id="KW-0812">Transmembrane</keyword>
<dbReference type="InterPro" id="IPR003399">
    <property type="entry name" value="Mce/MlaD"/>
</dbReference>
<protein>
    <submittedName>
        <fullName evidence="10">Paraquat-inducible protein B</fullName>
    </submittedName>
</protein>
<dbReference type="Proteomes" id="UP000541810">
    <property type="component" value="Unassembled WGS sequence"/>
</dbReference>
<name>A0A7X0H5R5_9BACT</name>
<dbReference type="RefSeq" id="WP_184677353.1">
    <property type="nucleotide sequence ID" value="NZ_JACHGY010000001.1"/>
</dbReference>
<feature type="domain" description="Mce/MlaD" evidence="9">
    <location>
        <begin position="52"/>
        <end position="106"/>
    </location>
</feature>
<keyword evidence="5 8" id="KW-1133">Transmembrane helix</keyword>
<feature type="region of interest" description="Disordered" evidence="7">
    <location>
        <begin position="294"/>
        <end position="340"/>
    </location>
</feature>
<evidence type="ECO:0000256" key="6">
    <source>
        <dbReference type="ARBA" id="ARBA00023136"/>
    </source>
</evidence>
<feature type="transmembrane region" description="Helical" evidence="8">
    <location>
        <begin position="27"/>
        <end position="47"/>
    </location>
</feature>
<dbReference type="GO" id="GO:0005886">
    <property type="term" value="C:plasma membrane"/>
    <property type="evidence" value="ECO:0007669"/>
    <property type="project" value="UniProtKB-SubCell"/>
</dbReference>
<evidence type="ECO:0000256" key="7">
    <source>
        <dbReference type="SAM" id="MobiDB-lite"/>
    </source>
</evidence>
<evidence type="ECO:0000256" key="1">
    <source>
        <dbReference type="ARBA" id="ARBA00004533"/>
    </source>
</evidence>
<comment type="caution">
    <text evidence="10">The sequence shown here is derived from an EMBL/GenBank/DDBJ whole genome shotgun (WGS) entry which is preliminary data.</text>
</comment>
<evidence type="ECO:0000256" key="8">
    <source>
        <dbReference type="SAM" id="Phobius"/>
    </source>
</evidence>
<organism evidence="10 11">
    <name type="scientific">Algisphaera agarilytica</name>
    <dbReference type="NCBI Taxonomy" id="1385975"/>
    <lineage>
        <taxon>Bacteria</taxon>
        <taxon>Pseudomonadati</taxon>
        <taxon>Planctomycetota</taxon>
        <taxon>Phycisphaerae</taxon>
        <taxon>Phycisphaerales</taxon>
        <taxon>Phycisphaeraceae</taxon>
        <taxon>Algisphaera</taxon>
    </lineage>
</organism>
<dbReference type="PANTHER" id="PTHR30462:SF0">
    <property type="entry name" value="INTERMEMBRANE TRANSPORT PROTEIN YEBT"/>
    <property type="match status" value="1"/>
</dbReference>
<keyword evidence="11" id="KW-1185">Reference proteome</keyword>
<evidence type="ECO:0000256" key="3">
    <source>
        <dbReference type="ARBA" id="ARBA00022519"/>
    </source>
</evidence>
<evidence type="ECO:0000256" key="5">
    <source>
        <dbReference type="ARBA" id="ARBA00022989"/>
    </source>
</evidence>
<gene>
    <name evidence="10" type="ORF">HNQ40_001597</name>
</gene>
<reference evidence="10 11" key="1">
    <citation type="submission" date="2020-08" db="EMBL/GenBank/DDBJ databases">
        <title>Genomic Encyclopedia of Type Strains, Phase IV (KMG-IV): sequencing the most valuable type-strain genomes for metagenomic binning, comparative biology and taxonomic classification.</title>
        <authorList>
            <person name="Goeker M."/>
        </authorList>
    </citation>
    <scope>NUCLEOTIDE SEQUENCE [LARGE SCALE GENOMIC DNA]</scope>
    <source>
        <strain evidence="10 11">DSM 103725</strain>
    </source>
</reference>
<proteinExistence type="predicted"/>
<dbReference type="InterPro" id="IPR051800">
    <property type="entry name" value="PqiA-PqiB_transport"/>
</dbReference>
<dbReference type="Pfam" id="PF02470">
    <property type="entry name" value="MlaD"/>
    <property type="match status" value="2"/>
</dbReference>
<feature type="compositionally biased region" description="Acidic residues" evidence="7">
    <location>
        <begin position="309"/>
        <end position="320"/>
    </location>
</feature>
<evidence type="ECO:0000313" key="11">
    <source>
        <dbReference type="Proteomes" id="UP000541810"/>
    </source>
</evidence>
<keyword evidence="6 8" id="KW-0472">Membrane</keyword>
<keyword evidence="3" id="KW-0997">Cell inner membrane</keyword>
<dbReference type="AlphaFoldDB" id="A0A7X0H5R5"/>
<sequence>MNETNPTPPPASSLPAAVPVRRRRLPFAWLLPVLGLAVVGYFAYWAYTQNEPNVTLRLEDASGIKAFQTPVRCRGVEVGTVTNVALSPNGNGATVSIRLNESGLPLATPDSDWWVLRPEFSLTDVSGVESLLAGPSIEYRPGEEVPRRNKSFTALSGPPSDAGMTGGLRLFITSDQRDAIEPGTSVRFRGIPIGRVVSMRLPTHGQSVVFIAEIDLPFAHLIREKSVFWHRKRAVANLNSVSLGLGGYQIDFPRLNSALDISIDVATPDNPGEEVTADSIFQMQHAPPEDFETWAPNLIPVEEPAPTPEQDEQADADPDTPADPKPDPLGDIFNFINPFD</sequence>
<keyword evidence="2" id="KW-1003">Cell membrane</keyword>
<comment type="subcellular location">
    <subcellularLocation>
        <location evidence="1">Cell inner membrane</location>
    </subcellularLocation>
</comment>
<dbReference type="EMBL" id="JACHGY010000001">
    <property type="protein sequence ID" value="MBB6429791.1"/>
    <property type="molecule type" value="Genomic_DNA"/>
</dbReference>
<dbReference type="PANTHER" id="PTHR30462">
    <property type="entry name" value="INTERMEMBRANE TRANSPORT PROTEIN PQIB-RELATED"/>
    <property type="match status" value="1"/>
</dbReference>
<evidence type="ECO:0000256" key="4">
    <source>
        <dbReference type="ARBA" id="ARBA00022692"/>
    </source>
</evidence>
<evidence type="ECO:0000313" key="10">
    <source>
        <dbReference type="EMBL" id="MBB6429791.1"/>
    </source>
</evidence>
<accession>A0A7X0H5R5</accession>
<evidence type="ECO:0000256" key="2">
    <source>
        <dbReference type="ARBA" id="ARBA00022475"/>
    </source>
</evidence>
<evidence type="ECO:0000259" key="9">
    <source>
        <dbReference type="Pfam" id="PF02470"/>
    </source>
</evidence>
<feature type="domain" description="Mce/MlaD" evidence="9">
    <location>
        <begin position="169"/>
        <end position="240"/>
    </location>
</feature>